<dbReference type="Proteomes" id="UP000714915">
    <property type="component" value="Unassembled WGS sequence"/>
</dbReference>
<keyword evidence="1" id="KW-0812">Transmembrane</keyword>
<keyword evidence="1" id="KW-0472">Membrane</keyword>
<organism evidence="2 3">
    <name type="scientific">Candidatus Dojkabacteria bacterium</name>
    <dbReference type="NCBI Taxonomy" id="2099670"/>
    <lineage>
        <taxon>Bacteria</taxon>
        <taxon>Candidatus Dojkabacteria</taxon>
    </lineage>
</organism>
<dbReference type="Pfam" id="PF08309">
    <property type="entry name" value="LVIVD"/>
    <property type="match status" value="2"/>
</dbReference>
<evidence type="ECO:0000313" key="3">
    <source>
        <dbReference type="Proteomes" id="UP000714915"/>
    </source>
</evidence>
<dbReference type="EMBL" id="JAGQLF010000063">
    <property type="protein sequence ID" value="MCA9387195.1"/>
    <property type="molecule type" value="Genomic_DNA"/>
</dbReference>
<dbReference type="SUPFAM" id="SSF63825">
    <property type="entry name" value="YWTD domain"/>
    <property type="match status" value="1"/>
</dbReference>
<proteinExistence type="predicted"/>
<sequence length="517" mass="56564">MKKILFRKKGFALVEIILAVGLFAIVFTSVVLFSIDALRVDVNQRTKFKAQILIQETVQSLKILRSDDWREILSIADENPKHLVINSNAVEIVEGELTNDDITVSFSVSPAERGSTNEFVTSSGNLDSTTRMITVTASWNSIEGTPVSLTSSFFLNSWQSAEWFDSLETDFQSGNLDTVVVSNNFDGEVELESLSYSNWCQPELTQTIYNIPGSGIPTIVSSIPGKAFLGSTSYSLQNLVIDHTTDPAGVNIEAEFNGYSTTAITGDESYTYLATTDDNKEIVILDTDTAPYSEIGYFNASGSTDATSVAISGNYGFMAQGRTFRSFDLSSKSGSRSQLDSINTGIFFNAYISEIEIRGNYAFVSLYNDWYELAIINISNPSNLSVTKYKELNYSQSSDLFVSEDGNRVYIGTTYSSSFDEFYILDTTNKSGSLPILDSYDTSGMSVTGNTVIDNRAIIVGYNGQEYQVLDTSNINNVQYCGGLDVPAGLNGVTSVRDSVSGDVFSYVIGNSSTEEF</sequence>
<accession>A0A955LBL2</accession>
<protein>
    <recommendedName>
        <fullName evidence="4">Prepilin-type N-terminal cleavage/methylation domain-containing protein</fullName>
    </recommendedName>
</protein>
<comment type="caution">
    <text evidence="2">The sequence shown here is derived from an EMBL/GenBank/DDBJ whole genome shotgun (WGS) entry which is preliminary data.</text>
</comment>
<keyword evidence="1" id="KW-1133">Transmembrane helix</keyword>
<feature type="transmembrane region" description="Helical" evidence="1">
    <location>
        <begin position="12"/>
        <end position="35"/>
    </location>
</feature>
<dbReference type="AlphaFoldDB" id="A0A955LBL2"/>
<evidence type="ECO:0000256" key="1">
    <source>
        <dbReference type="SAM" id="Phobius"/>
    </source>
</evidence>
<feature type="non-terminal residue" evidence="2">
    <location>
        <position position="517"/>
    </location>
</feature>
<dbReference type="InterPro" id="IPR013211">
    <property type="entry name" value="LVIVD"/>
</dbReference>
<evidence type="ECO:0008006" key="4">
    <source>
        <dbReference type="Google" id="ProtNLM"/>
    </source>
</evidence>
<gene>
    <name evidence="2" type="ORF">KC669_04140</name>
</gene>
<name>A0A955LBL2_9BACT</name>
<reference evidence="2" key="2">
    <citation type="journal article" date="2021" name="Microbiome">
        <title>Successional dynamics and alternative stable states in a saline activated sludge microbial community over 9 years.</title>
        <authorList>
            <person name="Wang Y."/>
            <person name="Ye J."/>
            <person name="Ju F."/>
            <person name="Liu L."/>
            <person name="Boyd J.A."/>
            <person name="Deng Y."/>
            <person name="Parks D.H."/>
            <person name="Jiang X."/>
            <person name="Yin X."/>
            <person name="Woodcroft B.J."/>
            <person name="Tyson G.W."/>
            <person name="Hugenholtz P."/>
            <person name="Polz M.F."/>
            <person name="Zhang T."/>
        </authorList>
    </citation>
    <scope>NUCLEOTIDE SEQUENCE</scope>
    <source>
        <strain evidence="2">HKST-UBA09</strain>
    </source>
</reference>
<reference evidence="2" key="1">
    <citation type="submission" date="2020-04" db="EMBL/GenBank/DDBJ databases">
        <authorList>
            <person name="Zhang T."/>
        </authorList>
    </citation>
    <scope>NUCLEOTIDE SEQUENCE</scope>
    <source>
        <strain evidence="2">HKST-UBA09</strain>
    </source>
</reference>
<evidence type="ECO:0000313" key="2">
    <source>
        <dbReference type="EMBL" id="MCA9387195.1"/>
    </source>
</evidence>